<keyword evidence="1" id="KW-0697">Rotamase</keyword>
<dbReference type="SUPFAM" id="SSF54534">
    <property type="entry name" value="FKBP-like"/>
    <property type="match status" value="1"/>
</dbReference>
<evidence type="ECO:0000256" key="1">
    <source>
        <dbReference type="PROSITE-ProRule" id="PRU00278"/>
    </source>
</evidence>
<dbReference type="KEGG" id="pbas:SMSP2_00373"/>
<dbReference type="PANTHER" id="PTHR47245:SF2">
    <property type="entry name" value="PEPTIDYL-PROLYL CIS-TRANS ISOMERASE HP_0175-RELATED"/>
    <property type="match status" value="1"/>
</dbReference>
<dbReference type="GO" id="GO:0003755">
    <property type="term" value="F:peptidyl-prolyl cis-trans isomerase activity"/>
    <property type="evidence" value="ECO:0007669"/>
    <property type="project" value="UniProtKB-KW"/>
</dbReference>
<dbReference type="EMBL" id="CP019646">
    <property type="protein sequence ID" value="AQQ70036.1"/>
    <property type="molecule type" value="Genomic_DNA"/>
</dbReference>
<sequence>MQVTVNEQIINEEMIKAEMERMRPQYEACFQDMDKDQREGQLEEWAKENLIEQTLISQCADKSGIKIDPKKLEDSIKEIKSRNPNVEVNKEFRNQLEKQMRLELFIASLTEDVPEPNEKQVKKYYEKHKDRFVVGEAVHAAHIVKHPGQGLTPEQSKAELETAYERLKNGEGFFEVAKDYTDCADGVDLGYFGRGQMVQSFEDVVFNMDPGSFSEVFQTEFGYHIATVMDKQPSVPVPLDRAAPVIQKELQDEAKRKAVESFVDNEKLKAQIEIS</sequence>
<dbReference type="InterPro" id="IPR000297">
    <property type="entry name" value="PPIase_PpiC"/>
</dbReference>
<reference evidence="4" key="1">
    <citation type="submission" date="2017-02" db="EMBL/GenBank/DDBJ databases">
        <title>Comparative genomics and description of representatives of a novel lineage of planctomycetes thriving in anoxic sediments.</title>
        <authorList>
            <person name="Spring S."/>
            <person name="Bunk B."/>
            <person name="Sproer C."/>
        </authorList>
    </citation>
    <scope>NUCLEOTIDE SEQUENCE [LARGE SCALE GENOMIC DNA]</scope>
    <source>
        <strain evidence="4">SM-Chi-D1</strain>
    </source>
</reference>
<dbReference type="EC" id="5.2.1.8" evidence="3"/>
<dbReference type="Gene3D" id="1.10.4030.10">
    <property type="entry name" value="Porin chaperone SurA, peptide-binding domain"/>
    <property type="match status" value="1"/>
</dbReference>
<evidence type="ECO:0000313" key="3">
    <source>
        <dbReference type="EMBL" id="AQQ70036.1"/>
    </source>
</evidence>
<proteinExistence type="predicted"/>
<evidence type="ECO:0000313" key="4">
    <source>
        <dbReference type="Proteomes" id="UP000188181"/>
    </source>
</evidence>
<dbReference type="Pfam" id="PF13624">
    <property type="entry name" value="SurA_N_3"/>
    <property type="match status" value="1"/>
</dbReference>
<dbReference type="InterPro" id="IPR027304">
    <property type="entry name" value="Trigger_fact/SurA_dom_sf"/>
</dbReference>
<name>A0A1Q2MBG2_9BACT</name>
<keyword evidence="4" id="KW-1185">Reference proteome</keyword>
<dbReference type="STRING" id="1851148.SMSP2_00373"/>
<protein>
    <submittedName>
        <fullName evidence="3">Foldase protein PrsA</fullName>
        <ecNumber evidence="3">5.2.1.8</ecNumber>
    </submittedName>
</protein>
<dbReference type="Gene3D" id="3.10.50.40">
    <property type="match status" value="1"/>
</dbReference>
<dbReference type="OrthoDB" id="14196at2"/>
<dbReference type="Pfam" id="PF00639">
    <property type="entry name" value="Rotamase"/>
    <property type="match status" value="1"/>
</dbReference>
<dbReference type="PANTHER" id="PTHR47245">
    <property type="entry name" value="PEPTIDYLPROLYL ISOMERASE"/>
    <property type="match status" value="1"/>
</dbReference>
<dbReference type="InterPro" id="IPR046357">
    <property type="entry name" value="PPIase_dom_sf"/>
</dbReference>
<evidence type="ECO:0000259" key="2">
    <source>
        <dbReference type="PROSITE" id="PS50198"/>
    </source>
</evidence>
<keyword evidence="1 3" id="KW-0413">Isomerase</keyword>
<gene>
    <name evidence="3" type="primary">prsA</name>
    <name evidence="3" type="ORF">SMSP2_00373</name>
</gene>
<organism evidence="3 4">
    <name type="scientific">Limihaloglobus sulfuriphilus</name>
    <dbReference type="NCBI Taxonomy" id="1851148"/>
    <lineage>
        <taxon>Bacteria</taxon>
        <taxon>Pseudomonadati</taxon>
        <taxon>Planctomycetota</taxon>
        <taxon>Phycisphaerae</taxon>
        <taxon>Sedimentisphaerales</taxon>
        <taxon>Sedimentisphaeraceae</taxon>
        <taxon>Limihaloglobus</taxon>
    </lineage>
</organism>
<dbReference type="InterPro" id="IPR050245">
    <property type="entry name" value="PrsA_foldase"/>
</dbReference>
<dbReference type="RefSeq" id="WP_146682330.1">
    <property type="nucleotide sequence ID" value="NZ_CP019646.1"/>
</dbReference>
<dbReference type="PROSITE" id="PS50198">
    <property type="entry name" value="PPIC_PPIASE_2"/>
    <property type="match status" value="1"/>
</dbReference>
<feature type="domain" description="PpiC" evidence="2">
    <location>
        <begin position="135"/>
        <end position="230"/>
    </location>
</feature>
<dbReference type="Proteomes" id="UP000188181">
    <property type="component" value="Chromosome"/>
</dbReference>
<dbReference type="SUPFAM" id="SSF109998">
    <property type="entry name" value="Triger factor/SurA peptide-binding domain-like"/>
    <property type="match status" value="1"/>
</dbReference>
<dbReference type="AlphaFoldDB" id="A0A1Q2MBG2"/>
<accession>A0A1Q2MBG2</accession>